<gene>
    <name evidence="8" type="primary">comEC</name>
    <name evidence="8" type="ORF">LOSG293_030850</name>
</gene>
<dbReference type="NCBIfam" id="TIGR00360">
    <property type="entry name" value="ComEC_N-term"/>
    <property type="match status" value="1"/>
</dbReference>
<evidence type="ECO:0000256" key="1">
    <source>
        <dbReference type="ARBA" id="ARBA00004651"/>
    </source>
</evidence>
<feature type="transmembrane region" description="Helical" evidence="6">
    <location>
        <begin position="209"/>
        <end position="233"/>
    </location>
</feature>
<reference evidence="8" key="1">
    <citation type="journal article" date="2014" name="Genome Announc.">
        <title>Draft Genome Sequence of Lactobacillus oryzae Strain SG293T.</title>
        <authorList>
            <person name="Tanizawa Y."/>
            <person name="Fujisawa T."/>
            <person name="Mochizuki T."/>
            <person name="Kaminuma E."/>
            <person name="Nakamura Y."/>
            <person name="Tohno M."/>
        </authorList>
    </citation>
    <scope>NUCLEOTIDE SEQUENCE [LARGE SCALE GENOMIC DNA]</scope>
    <source>
        <strain evidence="8">SG293</strain>
    </source>
</reference>
<dbReference type="NCBIfam" id="TIGR00361">
    <property type="entry name" value="ComEC_Rec2"/>
    <property type="match status" value="1"/>
</dbReference>
<dbReference type="InterPro" id="IPR004477">
    <property type="entry name" value="ComEC_N"/>
</dbReference>
<feature type="transmembrane region" description="Helical" evidence="6">
    <location>
        <begin position="323"/>
        <end position="345"/>
    </location>
</feature>
<protein>
    <submittedName>
        <fullName evidence="8">Competence protein ComEC</fullName>
    </submittedName>
</protein>
<name>A0A081BGS8_9LACO</name>
<dbReference type="Pfam" id="PF00753">
    <property type="entry name" value="Lactamase_B"/>
    <property type="match status" value="1"/>
</dbReference>
<dbReference type="Gene3D" id="3.60.15.10">
    <property type="entry name" value="Ribonuclease Z/Hydroxyacylglutathione hydrolase-like"/>
    <property type="match status" value="1"/>
</dbReference>
<sequence length="692" mass="77862">MSFNHHQRQLRLEPRENATLRLQVQPDQIDLVGNQLRLTGKLPNHAKVTAIYFLNDPQEINRFTSVSTTVNLMIVGDISEPLQSTNINEFDRRRYDEQSGILNTIKINEVQRITPVKAARFSAIILNGCHVARYRAVQASNQLPGSLKTYYQGLVLGARNQNFYEQLSGVKQLGLIHLFSISGLHVTLFMAIVERSLTVLKRSKRLIEWLLLGLLPLYFIFTGGATGLLRAILMAEHRLLANRLGFKVESIDNFGLTLLICTLIQPALLMQFGNQLSFGLAFCLLFLNDVSFIKQTLLMNLVSLPFILFHVFEWHVLSLLSNLLVLPLFSVVIFPLTFIGGVMGLKFQLIAQFVNVLIGWFNDCLNGIATLPGMITFGKPPLEGLVIVFVLTLILIGQRGRTGWIKLTILASYVVMFMGIHLPMNGEVTYFDIGQGDCFLVREPFNRSVSMIDTGGRLNFKTPGFRKVTARSRAETITINYLKSKGIAHLDGLYLSHKDADHTGDTPVVLRNLRVDHVYVPKGMQQNPDFLKRVKGLISTNRIMPLQAGNQPAYSPFKVVHPFKPGLGENGDSMVLYCEMGNLSWLFTGDLDRDGEREIIRQYPGLKVDVLKLGHHGSKTSSDPEVLKQLSPKVGIISAGRKNRYGHPNEETLATLAKLRIPYFNTQVDGMITYTFRNHQTGSWKTFLKENR</sequence>
<dbReference type="SMART" id="SM00849">
    <property type="entry name" value="Lactamase_B"/>
    <property type="match status" value="1"/>
</dbReference>
<evidence type="ECO:0000256" key="6">
    <source>
        <dbReference type="SAM" id="Phobius"/>
    </source>
</evidence>
<dbReference type="GO" id="GO:0030420">
    <property type="term" value="P:establishment of competence for transformation"/>
    <property type="evidence" value="ECO:0007669"/>
    <property type="project" value="InterPro"/>
</dbReference>
<dbReference type="AlphaFoldDB" id="A0A081BGS8"/>
<keyword evidence="2" id="KW-1003">Cell membrane</keyword>
<keyword evidence="4 6" id="KW-1133">Transmembrane helix</keyword>
<organism evidence="8 9">
    <name type="scientific">Secundilactobacillus oryzae JCM 18671</name>
    <dbReference type="NCBI Taxonomy" id="1291743"/>
    <lineage>
        <taxon>Bacteria</taxon>
        <taxon>Bacillati</taxon>
        <taxon>Bacillota</taxon>
        <taxon>Bacilli</taxon>
        <taxon>Lactobacillales</taxon>
        <taxon>Lactobacillaceae</taxon>
        <taxon>Secundilactobacillus</taxon>
    </lineage>
</organism>
<dbReference type="Proteomes" id="UP000028700">
    <property type="component" value="Unassembled WGS sequence"/>
</dbReference>
<evidence type="ECO:0000259" key="7">
    <source>
        <dbReference type="SMART" id="SM00849"/>
    </source>
</evidence>
<feature type="transmembrane region" description="Helical" evidence="6">
    <location>
        <begin position="298"/>
        <end position="317"/>
    </location>
</feature>
<dbReference type="EMBL" id="BBJM01000003">
    <property type="protein sequence ID" value="GAK47246.1"/>
    <property type="molecule type" value="Genomic_DNA"/>
</dbReference>
<evidence type="ECO:0000313" key="8">
    <source>
        <dbReference type="EMBL" id="GAK47246.1"/>
    </source>
</evidence>
<feature type="domain" description="Metallo-beta-lactamase" evidence="7">
    <location>
        <begin position="435"/>
        <end position="641"/>
    </location>
</feature>
<feature type="transmembrane region" description="Helical" evidence="6">
    <location>
        <begin position="175"/>
        <end position="197"/>
    </location>
</feature>
<accession>A0A081BGS8</accession>
<dbReference type="InterPro" id="IPR052159">
    <property type="entry name" value="Competence_DNA_uptake"/>
</dbReference>
<keyword evidence="9" id="KW-1185">Reference proteome</keyword>
<evidence type="ECO:0000256" key="4">
    <source>
        <dbReference type="ARBA" id="ARBA00022989"/>
    </source>
</evidence>
<keyword evidence="3 6" id="KW-0812">Transmembrane</keyword>
<dbReference type="PANTHER" id="PTHR30619">
    <property type="entry name" value="DNA INTERNALIZATION/COMPETENCE PROTEIN COMEC/REC2"/>
    <property type="match status" value="1"/>
</dbReference>
<dbReference type="GO" id="GO:0005886">
    <property type="term" value="C:plasma membrane"/>
    <property type="evidence" value="ECO:0007669"/>
    <property type="project" value="UniProtKB-SubCell"/>
</dbReference>
<comment type="caution">
    <text evidence="8">The sequence shown here is derived from an EMBL/GenBank/DDBJ whole genome shotgun (WGS) entry which is preliminary data.</text>
</comment>
<dbReference type="InterPro" id="IPR036866">
    <property type="entry name" value="RibonucZ/Hydroxyglut_hydro"/>
</dbReference>
<comment type="subcellular location">
    <subcellularLocation>
        <location evidence="1">Cell membrane</location>
        <topology evidence="1">Multi-pass membrane protein</topology>
    </subcellularLocation>
</comment>
<dbReference type="InterPro" id="IPR004797">
    <property type="entry name" value="Competence_ComEC/Rec2"/>
</dbReference>
<dbReference type="PANTHER" id="PTHR30619:SF1">
    <property type="entry name" value="RECOMBINATION PROTEIN 2"/>
    <property type="match status" value="1"/>
</dbReference>
<evidence type="ECO:0000256" key="5">
    <source>
        <dbReference type="ARBA" id="ARBA00023136"/>
    </source>
</evidence>
<proteinExistence type="predicted"/>
<dbReference type="InterPro" id="IPR001279">
    <property type="entry name" value="Metallo-B-lactamas"/>
</dbReference>
<dbReference type="STRING" id="1291743.LOSG293_030850"/>
<evidence type="ECO:0000256" key="3">
    <source>
        <dbReference type="ARBA" id="ARBA00022692"/>
    </source>
</evidence>
<dbReference type="Pfam" id="PF03772">
    <property type="entry name" value="Competence"/>
    <property type="match status" value="1"/>
</dbReference>
<dbReference type="SUPFAM" id="SSF56281">
    <property type="entry name" value="Metallo-hydrolase/oxidoreductase"/>
    <property type="match status" value="1"/>
</dbReference>
<dbReference type="eggNOG" id="COG2333">
    <property type="taxonomic scope" value="Bacteria"/>
</dbReference>
<dbReference type="CDD" id="cd07731">
    <property type="entry name" value="ComA-like_MBL-fold"/>
    <property type="match status" value="1"/>
</dbReference>
<dbReference type="InterPro" id="IPR035681">
    <property type="entry name" value="ComA-like_MBL"/>
</dbReference>
<feature type="transmembrane region" description="Helical" evidence="6">
    <location>
        <begin position="381"/>
        <end position="397"/>
    </location>
</feature>
<feature type="transmembrane region" description="Helical" evidence="6">
    <location>
        <begin position="253"/>
        <end position="286"/>
    </location>
</feature>
<keyword evidence="5 6" id="KW-0472">Membrane</keyword>
<feature type="transmembrane region" description="Helical" evidence="6">
    <location>
        <begin position="404"/>
        <end position="424"/>
    </location>
</feature>
<evidence type="ECO:0000256" key="2">
    <source>
        <dbReference type="ARBA" id="ARBA00022475"/>
    </source>
</evidence>
<dbReference type="eggNOG" id="COG0658">
    <property type="taxonomic scope" value="Bacteria"/>
</dbReference>
<evidence type="ECO:0000313" key="9">
    <source>
        <dbReference type="Proteomes" id="UP000028700"/>
    </source>
</evidence>